<dbReference type="SUPFAM" id="SSF46689">
    <property type="entry name" value="Homeodomain-like"/>
    <property type="match status" value="1"/>
</dbReference>
<dbReference type="GO" id="GO:0043565">
    <property type="term" value="F:sequence-specific DNA binding"/>
    <property type="evidence" value="ECO:0007669"/>
    <property type="project" value="InterPro"/>
</dbReference>
<sequence>MTALQACYQNGFRTLSNFKRQFKAATHHTPTTYKEGYQLK</sequence>
<dbReference type="InterPro" id="IPR009057">
    <property type="entry name" value="Homeodomain-like_sf"/>
</dbReference>
<reference evidence="4 5" key="2">
    <citation type="journal article" date="2012" name="Environ. Microbiol.">
        <title>Characterization of the first alginolytic operons in a marine bacterium: from their emergence in marine Flavobacteriia to their independent transfers to marine Proteobacteria and human gut Bacteroides.</title>
        <authorList>
            <person name="Thomas F."/>
            <person name="Barbeyron T."/>
            <person name="Tonon T."/>
            <person name="Genicot S."/>
            <person name="Czjzek M."/>
            <person name="Michel G."/>
        </authorList>
    </citation>
    <scope>NUCLEOTIDE SEQUENCE [LARGE SCALE GENOMIC DNA]</scope>
    <source>
        <strain evidence="5">DSM 12802 / CCUG 47099 / CIP 106680 / NCIMB 13871 / Dsij</strain>
    </source>
</reference>
<dbReference type="Proteomes" id="UP000008898">
    <property type="component" value="Chromosome"/>
</dbReference>
<evidence type="ECO:0000259" key="3">
    <source>
        <dbReference type="PROSITE" id="PS01124"/>
    </source>
</evidence>
<organism evidence="4 5">
    <name type="scientific">Zobellia galactanivorans (strain DSM 12802 / CCUG 47099 / CIP 106680 / NCIMB 13871 / Dsij)</name>
    <dbReference type="NCBI Taxonomy" id="63186"/>
    <lineage>
        <taxon>Bacteria</taxon>
        <taxon>Pseudomonadati</taxon>
        <taxon>Bacteroidota</taxon>
        <taxon>Flavobacteriia</taxon>
        <taxon>Flavobacteriales</taxon>
        <taxon>Flavobacteriaceae</taxon>
        <taxon>Zobellia</taxon>
    </lineage>
</organism>
<dbReference type="GO" id="GO:0003700">
    <property type="term" value="F:DNA-binding transcription factor activity"/>
    <property type="evidence" value="ECO:0007669"/>
    <property type="project" value="InterPro"/>
</dbReference>
<evidence type="ECO:0000256" key="2">
    <source>
        <dbReference type="ARBA" id="ARBA00023163"/>
    </source>
</evidence>
<feature type="domain" description="HTH araC/xylS-type" evidence="3">
    <location>
        <begin position="1"/>
        <end position="36"/>
    </location>
</feature>
<dbReference type="KEGG" id="zga:ZOBELLIA_3586"/>
<proteinExistence type="predicted"/>
<dbReference type="EMBL" id="FP476056">
    <property type="protein sequence ID" value="CAZ97724.1"/>
    <property type="molecule type" value="Genomic_DNA"/>
</dbReference>
<gene>
    <name evidence="4" type="ordered locus">zobellia_3586</name>
</gene>
<keyword evidence="5" id="KW-1185">Reference proteome</keyword>
<evidence type="ECO:0000256" key="1">
    <source>
        <dbReference type="ARBA" id="ARBA00023015"/>
    </source>
</evidence>
<dbReference type="InterPro" id="IPR018060">
    <property type="entry name" value="HTH_AraC"/>
</dbReference>
<accession>G0L198</accession>
<evidence type="ECO:0000313" key="5">
    <source>
        <dbReference type="Proteomes" id="UP000008898"/>
    </source>
</evidence>
<keyword evidence="2" id="KW-0804">Transcription</keyword>
<protein>
    <submittedName>
        <fullName evidence="4">Helix-turn-helix, AraC type</fullName>
    </submittedName>
</protein>
<dbReference type="HOGENOM" id="CLU_3299032_0_0_10"/>
<dbReference type="STRING" id="63186.ZOBELLIA_3586"/>
<keyword evidence="1" id="KW-0805">Transcription regulation</keyword>
<reference evidence="5" key="1">
    <citation type="submission" date="2009-07" db="EMBL/GenBank/DDBJ databases">
        <title>Complete genome sequence of Zobellia galactanivorans Dsij.</title>
        <authorList>
            <consortium name="Genoscope - CEA"/>
        </authorList>
    </citation>
    <scope>NUCLEOTIDE SEQUENCE [LARGE SCALE GENOMIC DNA]</scope>
    <source>
        <strain evidence="5">DSM 12802 / CCUG 47099 / CIP 106680 / NCIMB 13871 / Dsij</strain>
    </source>
</reference>
<dbReference type="PROSITE" id="PS01124">
    <property type="entry name" value="HTH_ARAC_FAMILY_2"/>
    <property type="match status" value="1"/>
</dbReference>
<name>G0L198_ZOBGA</name>
<dbReference type="Gene3D" id="1.10.10.60">
    <property type="entry name" value="Homeodomain-like"/>
    <property type="match status" value="1"/>
</dbReference>
<dbReference type="AlphaFoldDB" id="G0L198"/>
<evidence type="ECO:0000313" key="4">
    <source>
        <dbReference type="EMBL" id="CAZ97724.1"/>
    </source>
</evidence>